<comment type="similarity">
    <text evidence="1">Belongs to the prokaryotic molybdopterin-containing oxidoreductase family.</text>
</comment>
<dbReference type="GO" id="GO:0051539">
    <property type="term" value="F:4 iron, 4 sulfur cluster binding"/>
    <property type="evidence" value="ECO:0007669"/>
    <property type="project" value="UniProtKB-KW"/>
</dbReference>
<dbReference type="GO" id="GO:0043546">
    <property type="term" value="F:molybdopterin cofactor binding"/>
    <property type="evidence" value="ECO:0007669"/>
    <property type="project" value="InterPro"/>
</dbReference>
<dbReference type="Gene3D" id="3.40.228.10">
    <property type="entry name" value="Dimethylsulfoxide Reductase, domain 2"/>
    <property type="match status" value="1"/>
</dbReference>
<evidence type="ECO:0000256" key="8">
    <source>
        <dbReference type="ARBA" id="ARBA00023014"/>
    </source>
</evidence>
<dbReference type="PATRIC" id="fig|1698265.3.peg.880"/>
<keyword evidence="6" id="KW-0560">Oxidoreductase</keyword>
<keyword evidence="3" id="KW-0500">Molybdenum</keyword>
<evidence type="ECO:0000313" key="11">
    <source>
        <dbReference type="Proteomes" id="UP000070657"/>
    </source>
</evidence>
<keyword evidence="7" id="KW-0408">Iron</keyword>
<evidence type="ECO:0000256" key="3">
    <source>
        <dbReference type="ARBA" id="ARBA00022505"/>
    </source>
</evidence>
<dbReference type="InterPro" id="IPR050612">
    <property type="entry name" value="Prok_Mopterin_Oxidored"/>
</dbReference>
<dbReference type="SMART" id="SM00926">
    <property type="entry name" value="Molybdop_Fe4S4"/>
    <property type="match status" value="1"/>
</dbReference>
<dbReference type="PANTHER" id="PTHR43742:SF9">
    <property type="entry name" value="TETRATHIONATE REDUCTASE SUBUNIT A"/>
    <property type="match status" value="1"/>
</dbReference>
<dbReference type="Proteomes" id="UP000070657">
    <property type="component" value="Unassembled WGS sequence"/>
</dbReference>
<keyword evidence="8" id="KW-0411">Iron-sulfur</keyword>
<organism evidence="10 11">
    <name type="scientific">candidate division MSBL1 archaeon SCGC-AAA259E22</name>
    <dbReference type="NCBI Taxonomy" id="1698265"/>
    <lineage>
        <taxon>Archaea</taxon>
        <taxon>Methanobacteriati</taxon>
        <taxon>Methanobacteriota</taxon>
        <taxon>candidate division MSBL1</taxon>
    </lineage>
</organism>
<dbReference type="InterPro" id="IPR006657">
    <property type="entry name" value="MoPterin_dinucl-bd_dom"/>
</dbReference>
<keyword evidence="2" id="KW-0004">4Fe-4S</keyword>
<evidence type="ECO:0000259" key="9">
    <source>
        <dbReference type="PROSITE" id="PS51669"/>
    </source>
</evidence>
<keyword evidence="4" id="KW-0479">Metal-binding</keyword>
<evidence type="ECO:0000256" key="6">
    <source>
        <dbReference type="ARBA" id="ARBA00023002"/>
    </source>
</evidence>
<dbReference type="PROSITE" id="PS51669">
    <property type="entry name" value="4FE4S_MOW_BIS_MGD"/>
    <property type="match status" value="1"/>
</dbReference>
<dbReference type="InterPro" id="IPR009010">
    <property type="entry name" value="Asp_de-COase-like_dom_sf"/>
</dbReference>
<accession>A0A133UHQ8</accession>
<feature type="domain" description="4Fe-4S Mo/W bis-MGD-type" evidence="9">
    <location>
        <begin position="2"/>
        <end position="62"/>
    </location>
</feature>
<reference evidence="10 11" key="1">
    <citation type="journal article" date="2016" name="Sci. Rep.">
        <title>Metabolic traits of an uncultured archaeal lineage -MSBL1- from brine pools of the Red Sea.</title>
        <authorList>
            <person name="Mwirichia R."/>
            <person name="Alam I."/>
            <person name="Rashid M."/>
            <person name="Vinu M."/>
            <person name="Ba-Alawi W."/>
            <person name="Anthony Kamau A."/>
            <person name="Kamanda Ngugi D."/>
            <person name="Goker M."/>
            <person name="Klenk H.P."/>
            <person name="Bajic V."/>
            <person name="Stingl U."/>
        </authorList>
    </citation>
    <scope>NUCLEOTIDE SEQUENCE [LARGE SCALE GENOMIC DNA]</scope>
    <source>
        <strain evidence="10">SCGC-AAA259E22</strain>
    </source>
</reference>
<protein>
    <recommendedName>
        <fullName evidence="9">4Fe-4S Mo/W bis-MGD-type domain-containing protein</fullName>
    </recommendedName>
</protein>
<dbReference type="GO" id="GO:0046872">
    <property type="term" value="F:metal ion binding"/>
    <property type="evidence" value="ECO:0007669"/>
    <property type="project" value="UniProtKB-KW"/>
</dbReference>
<evidence type="ECO:0000256" key="7">
    <source>
        <dbReference type="ARBA" id="ARBA00023004"/>
    </source>
</evidence>
<evidence type="ECO:0000256" key="4">
    <source>
        <dbReference type="ARBA" id="ARBA00022723"/>
    </source>
</evidence>
<dbReference type="Pfam" id="PF01568">
    <property type="entry name" value="Molydop_binding"/>
    <property type="match status" value="1"/>
</dbReference>
<dbReference type="Pfam" id="PF00384">
    <property type="entry name" value="Molybdopterin"/>
    <property type="match status" value="1"/>
</dbReference>
<dbReference type="Gene3D" id="2.20.25.90">
    <property type="entry name" value="ADC-like domains"/>
    <property type="match status" value="1"/>
</dbReference>
<proteinExistence type="inferred from homology"/>
<dbReference type="PANTHER" id="PTHR43742">
    <property type="entry name" value="TRIMETHYLAMINE-N-OXIDE REDUCTASE"/>
    <property type="match status" value="1"/>
</dbReference>
<evidence type="ECO:0000256" key="2">
    <source>
        <dbReference type="ARBA" id="ARBA00022485"/>
    </source>
</evidence>
<dbReference type="Gene3D" id="3.40.50.740">
    <property type="match status" value="2"/>
</dbReference>
<dbReference type="AlphaFoldDB" id="A0A133UHQ8"/>
<dbReference type="InterPro" id="IPR006656">
    <property type="entry name" value="Mopterin_OxRdtase"/>
</dbReference>
<name>A0A133UHQ8_9EURY</name>
<sequence length="912" mass="104130">MSEKTPTYCMACYVGPDPIKVRVEDGEAVGIEPNPDAAEISPSKGRPCVKAWSLLDKLYDPNRVKTPLLRQNPEKERDEDPEWREISWGEALDILGEKLRKIREEKGLTDDNNYPNLALTLGGAGVPEGHFGTLTAFLSSWGGPMDLTLGSGQGISCYHSEHIYQEFWHRAFMAISDLPRTKYMLSFGHNTNASDGTGVWKSAEARERGMKRTQVEPHLSISGATSERWVPIKPKTDPVFMCSMIHVILHEMDWEDSCDLQFIKEMTNSPYLIGPNGYYLRDKETEKPLVWDQTDETAKTYDDDGIKDYALTGKYQVSGVEIGPDDDRWDHEKVESKPSFQHLLDAVEEYTPERTEEVCEVPEGTVREVTEEFTEHAEIGSTMEIEGEELPYRPVSITLGKTVNNAPGGLESCWARTVLLMLVGALEVPGGTIGADTKLYPPYHERWSSVRPGDAGHMEQALNYTSKEKWNVPGKMISRGPYMKLSPFNSYRGWATGIGPYTLAWMFMADPPENWPEPSPPEVWMVYRANPAKTQFDPELVEEEIKEIPFTVHFTAYLDETSQFADLILPDHTDLEGTQLKLTMNRHWQHVLNRRGYILKQPVVEPLHNTKEITDILTEICDRVGTLSDYNEAINRGLITGGIPFSDDYYDYSLEPDEKYECDEIWDRACKAVTTGLSEGEDEHDLEWFKENGYYAVEMSQLERYLYPKMKEENLRYELPYQEKMNRVGEELKRRLNEEDIYWWDEKLEEYKTLPTGRDYLEVWEKFYNERVENPEEYDVWLLSTRSMQYAWTSNVESPAMKEAAENMMDFGGVAINPSKAKEKEIEEGDKIMVESPFGKTEGIAILKEGVRPDVAVIVGQFGQWKAPFAQGMDIPNVKDHTRLELDVLDAAGAGADIAKVKIRKAEEKVEE</sequence>
<evidence type="ECO:0000256" key="5">
    <source>
        <dbReference type="ARBA" id="ARBA00022729"/>
    </source>
</evidence>
<evidence type="ECO:0000313" key="10">
    <source>
        <dbReference type="EMBL" id="KXA93774.1"/>
    </source>
</evidence>
<dbReference type="Gene3D" id="2.40.40.20">
    <property type="match status" value="1"/>
</dbReference>
<dbReference type="GO" id="GO:0016491">
    <property type="term" value="F:oxidoreductase activity"/>
    <property type="evidence" value="ECO:0007669"/>
    <property type="project" value="UniProtKB-KW"/>
</dbReference>
<keyword evidence="5" id="KW-0732">Signal</keyword>
<dbReference type="EMBL" id="LHXP01000007">
    <property type="protein sequence ID" value="KXA93774.1"/>
    <property type="molecule type" value="Genomic_DNA"/>
</dbReference>
<evidence type="ECO:0000256" key="1">
    <source>
        <dbReference type="ARBA" id="ARBA00010312"/>
    </source>
</evidence>
<comment type="caution">
    <text evidence="10">The sequence shown here is derived from an EMBL/GenBank/DDBJ whole genome shotgun (WGS) entry which is preliminary data.</text>
</comment>
<gene>
    <name evidence="10" type="ORF">AKJ66_00950</name>
</gene>
<dbReference type="SUPFAM" id="SSF53706">
    <property type="entry name" value="Formate dehydrogenase/DMSO reductase, domains 1-3"/>
    <property type="match status" value="1"/>
</dbReference>
<dbReference type="SUPFAM" id="SSF50692">
    <property type="entry name" value="ADC-like"/>
    <property type="match status" value="1"/>
</dbReference>
<dbReference type="InterPro" id="IPR006963">
    <property type="entry name" value="Mopterin_OxRdtase_4Fe-4S_dom"/>
</dbReference>
<keyword evidence="11" id="KW-1185">Reference proteome</keyword>